<dbReference type="Pfam" id="PF00817">
    <property type="entry name" value="IMS"/>
    <property type="match status" value="1"/>
</dbReference>
<dbReference type="PANTHER" id="PTHR11076">
    <property type="entry name" value="DNA REPAIR POLYMERASE UMUC / TRANSFERASE FAMILY MEMBER"/>
    <property type="match status" value="1"/>
</dbReference>
<evidence type="ECO:0000259" key="7">
    <source>
        <dbReference type="PROSITE" id="PS50173"/>
    </source>
</evidence>
<feature type="site" description="Substrate discrimination" evidence="6">
    <location>
        <position position="21"/>
    </location>
</feature>
<proteinExistence type="inferred from homology"/>
<dbReference type="NCBIfam" id="NF002492">
    <property type="entry name" value="PRK01810.1"/>
    <property type="match status" value="1"/>
</dbReference>
<feature type="binding site" evidence="6">
    <location>
        <position position="16"/>
    </location>
    <ligand>
        <name>Mg(2+)</name>
        <dbReference type="ChEBI" id="CHEBI:18420"/>
    </ligand>
</feature>
<comment type="caution">
    <text evidence="8">The sequence shown here is derived from an EMBL/GenBank/DDBJ whole genome shotgun (WGS) entry which is preliminary data.</text>
</comment>
<keyword evidence="3 6" id="KW-0548">Nucleotidyltransferase</keyword>
<dbReference type="InterPro" id="IPR050116">
    <property type="entry name" value="DNA_polymerase-Y"/>
</dbReference>
<keyword evidence="9" id="KW-1185">Reference proteome</keyword>
<dbReference type="InterPro" id="IPR024728">
    <property type="entry name" value="PolY_HhH_motif"/>
</dbReference>
<keyword evidence="5 6" id="KW-0239">DNA-directed DNA polymerase</keyword>
<dbReference type="InterPro" id="IPR022880">
    <property type="entry name" value="DNApol_IV"/>
</dbReference>
<comment type="function">
    <text evidence="6">Poorly processive, error-prone DNA polymerase involved in untargeted mutagenesis. Copies undamaged DNA at stalled replication forks, which arise in vivo from mismatched or misaligned primer ends. These misaligned primers can be extended by PolIV. Exhibits no 3'-5' exonuclease (proofreading) activity. May be involved in translesional synthesis, in conjunction with the beta clamp from PolIII.</text>
</comment>
<keyword evidence="4 6" id="KW-0227">DNA damage</keyword>
<keyword evidence="6" id="KW-0963">Cytoplasm</keyword>
<comment type="catalytic activity">
    <reaction evidence="6">
        <text>DNA(n) + a 2'-deoxyribonucleoside 5'-triphosphate = DNA(n+1) + diphosphate</text>
        <dbReference type="Rhea" id="RHEA:22508"/>
        <dbReference type="Rhea" id="RHEA-COMP:17339"/>
        <dbReference type="Rhea" id="RHEA-COMP:17340"/>
        <dbReference type="ChEBI" id="CHEBI:33019"/>
        <dbReference type="ChEBI" id="CHEBI:61560"/>
        <dbReference type="ChEBI" id="CHEBI:173112"/>
        <dbReference type="EC" id="2.7.7.7"/>
    </reaction>
</comment>
<protein>
    <recommendedName>
        <fullName evidence="6">DNA polymerase IV</fullName>
        <shortName evidence="6">Pol IV</shortName>
        <ecNumber evidence="6">2.7.7.7</ecNumber>
    </recommendedName>
</protein>
<evidence type="ECO:0000256" key="5">
    <source>
        <dbReference type="ARBA" id="ARBA00022932"/>
    </source>
</evidence>
<comment type="similarity">
    <text evidence="1 6">Belongs to the DNA polymerase type-Y family.</text>
</comment>
<dbReference type="InterPro" id="IPR036775">
    <property type="entry name" value="DNA_pol_Y-fam_lit_finger_sf"/>
</dbReference>
<dbReference type="Proteomes" id="UP001330749">
    <property type="component" value="Unassembled WGS sequence"/>
</dbReference>
<dbReference type="PANTHER" id="PTHR11076:SF33">
    <property type="entry name" value="DNA POLYMERASE KAPPA"/>
    <property type="match status" value="1"/>
</dbReference>
<dbReference type="Pfam" id="PF11798">
    <property type="entry name" value="IMS_HHH"/>
    <property type="match status" value="1"/>
</dbReference>
<dbReference type="InterPro" id="IPR043128">
    <property type="entry name" value="Rev_trsase/Diguanyl_cyclase"/>
</dbReference>
<keyword evidence="6" id="KW-0234">DNA repair</keyword>
<organism evidence="8 9">
    <name type="scientific">Bacillus xiapuensis</name>
    <dbReference type="NCBI Taxonomy" id="2014075"/>
    <lineage>
        <taxon>Bacteria</taxon>
        <taxon>Bacillati</taxon>
        <taxon>Bacillota</taxon>
        <taxon>Bacilli</taxon>
        <taxon>Bacillales</taxon>
        <taxon>Bacillaceae</taxon>
        <taxon>Bacillus</taxon>
    </lineage>
</organism>
<keyword evidence="6" id="KW-0235">DNA replication</keyword>
<comment type="subunit">
    <text evidence="6">Monomer.</text>
</comment>
<evidence type="ECO:0000256" key="4">
    <source>
        <dbReference type="ARBA" id="ARBA00022763"/>
    </source>
</evidence>
<evidence type="ECO:0000313" key="8">
    <source>
        <dbReference type="EMBL" id="MED3563917.1"/>
    </source>
</evidence>
<feature type="domain" description="UmuC" evidence="7">
    <location>
        <begin position="12"/>
        <end position="193"/>
    </location>
</feature>
<comment type="cofactor">
    <cofactor evidence="6">
        <name>Mg(2+)</name>
        <dbReference type="ChEBI" id="CHEBI:18420"/>
    </cofactor>
    <text evidence="6">Binds 2 magnesium ions per subunit.</text>
</comment>
<keyword evidence="6" id="KW-0479">Metal-binding</keyword>
<dbReference type="Gene3D" id="1.10.150.20">
    <property type="entry name" value="5' to 3' exonuclease, C-terminal subdomain"/>
    <property type="match status" value="1"/>
</dbReference>
<dbReference type="SUPFAM" id="SSF56672">
    <property type="entry name" value="DNA/RNA polymerases"/>
    <property type="match status" value="1"/>
</dbReference>
<evidence type="ECO:0000256" key="6">
    <source>
        <dbReference type="HAMAP-Rule" id="MF_01113"/>
    </source>
</evidence>
<feature type="active site" evidence="6">
    <location>
        <position position="113"/>
    </location>
</feature>
<dbReference type="Gene3D" id="3.40.1170.60">
    <property type="match status" value="1"/>
</dbReference>
<dbReference type="Gene3D" id="3.30.1490.100">
    <property type="entry name" value="DNA polymerase, Y-family, little finger domain"/>
    <property type="match status" value="1"/>
</dbReference>
<dbReference type="SUPFAM" id="SSF100879">
    <property type="entry name" value="Lesion bypass DNA polymerase (Y-family), little finger domain"/>
    <property type="match status" value="1"/>
</dbReference>
<evidence type="ECO:0000256" key="3">
    <source>
        <dbReference type="ARBA" id="ARBA00022695"/>
    </source>
</evidence>
<dbReference type="InterPro" id="IPR001126">
    <property type="entry name" value="UmuC"/>
</dbReference>
<dbReference type="HAMAP" id="MF_01113">
    <property type="entry name" value="DNApol_IV"/>
    <property type="match status" value="1"/>
</dbReference>
<dbReference type="Gene3D" id="3.30.70.270">
    <property type="match status" value="1"/>
</dbReference>
<evidence type="ECO:0000256" key="2">
    <source>
        <dbReference type="ARBA" id="ARBA00022457"/>
    </source>
</evidence>
<dbReference type="EMBL" id="JARMQG010000239">
    <property type="protein sequence ID" value="MED3563917.1"/>
    <property type="molecule type" value="Genomic_DNA"/>
</dbReference>
<keyword evidence="6" id="KW-0238">DNA-binding</keyword>
<keyword evidence="2 6" id="KW-0515">Mutator protein</keyword>
<dbReference type="InterPro" id="IPR017961">
    <property type="entry name" value="DNA_pol_Y-fam_little_finger"/>
</dbReference>
<keyword evidence="6" id="KW-0460">Magnesium</keyword>
<feature type="binding site" evidence="6">
    <location>
        <position position="112"/>
    </location>
    <ligand>
        <name>Mg(2+)</name>
        <dbReference type="ChEBI" id="CHEBI:18420"/>
    </ligand>
</feature>
<evidence type="ECO:0000256" key="1">
    <source>
        <dbReference type="ARBA" id="ARBA00010945"/>
    </source>
</evidence>
<dbReference type="NCBIfam" id="NF002677">
    <property type="entry name" value="PRK02406.1"/>
    <property type="match status" value="1"/>
</dbReference>
<dbReference type="GO" id="GO:0003887">
    <property type="term" value="F:DNA-directed DNA polymerase activity"/>
    <property type="evidence" value="ECO:0007669"/>
    <property type="project" value="UniProtKB-EC"/>
</dbReference>
<gene>
    <name evidence="6" type="primary">dinB</name>
    <name evidence="8" type="ORF">P4447_15935</name>
</gene>
<dbReference type="CDD" id="cd03586">
    <property type="entry name" value="PolY_Pol_IV_kappa"/>
    <property type="match status" value="1"/>
</dbReference>
<sequence>MKEMYPKNGRVILHVDMNSFYASVEMAYDPELKGKPLAIAGNVEERRGIIVTCSYEARRFGVKTTMPLWEAKKLCPQLIVKSPNFERYRAASMGMFEILRQYTELVEPVSIDEGYMDITESYEIGSPIEIAESIQKRILGQLDLPCSIGIAPNKFLAKMASDMKKPMGITILRKRDIPSVLWPLNTNEMHGVGKKTAEKLTTIGIYTIGDLAMGNEVQLKNLLGINGLRIKDRANGIDSRAVDPESVTDFKSIGNSTTLPRDISNQQELFHVLDSLAETVSVRLKRKNVLASTLGITIRFKDRKTITRSKKLSNPISQKEEISTAAKQLFIKHWNGDPVRLLGITGSDLLDQEEAYKQLDLFSYEKEAKKEPLLKTISILQEKYGKHIVETASSQNPIDPDHKIGTATSFNKDFLRSFPEKHKEE</sequence>
<dbReference type="RefSeq" id="WP_327969016.1">
    <property type="nucleotide sequence ID" value="NZ_JARMQG010000239.1"/>
</dbReference>
<dbReference type="InterPro" id="IPR043502">
    <property type="entry name" value="DNA/RNA_pol_sf"/>
</dbReference>
<reference evidence="8 9" key="1">
    <citation type="submission" date="2023-03" db="EMBL/GenBank/DDBJ databases">
        <title>Bacillus Genome Sequencing.</title>
        <authorList>
            <person name="Dunlap C."/>
        </authorList>
    </citation>
    <scope>NUCLEOTIDE SEQUENCE [LARGE SCALE GENOMIC DNA]</scope>
    <source>
        <strain evidence="8 9">B-14544</strain>
    </source>
</reference>
<evidence type="ECO:0000313" key="9">
    <source>
        <dbReference type="Proteomes" id="UP001330749"/>
    </source>
</evidence>
<comment type="subcellular location">
    <subcellularLocation>
        <location evidence="6">Cytoplasm</location>
    </subcellularLocation>
</comment>
<dbReference type="EC" id="2.7.7.7" evidence="6"/>
<name>A0ABU6NEW4_9BACI</name>
<dbReference type="PROSITE" id="PS50173">
    <property type="entry name" value="UMUC"/>
    <property type="match status" value="1"/>
</dbReference>
<keyword evidence="6 8" id="KW-0808">Transferase</keyword>
<dbReference type="Pfam" id="PF11799">
    <property type="entry name" value="IMS_C"/>
    <property type="match status" value="1"/>
</dbReference>
<accession>A0ABU6NEW4</accession>